<dbReference type="PANTHER" id="PTHR33993">
    <property type="entry name" value="GLYOXALASE-RELATED"/>
    <property type="match status" value="1"/>
</dbReference>
<keyword evidence="3" id="KW-1185">Reference proteome</keyword>
<dbReference type="AlphaFoldDB" id="A0AAE4B1L9"/>
<sequence>MRVRGYPQGTPCWAELIGEESADATAFYGELFGWKTDDRTFRLRDLAAAGLSHSDDAPDLGGSAWATYVAVEDIEAVSVLVADAGGTVLRAPHEMPNGGLAALFRDPDGAVFGAFEKKGAFGGAQINEEPGASCWFELSTPNPDTISSFYGKIFQWTEQNAEYAPGVRYSEYLTSSARVVAGMRVTEGAARWLTCFEAEDVATTAGRCVALGGSVVAGMRAATMGSYAILADPSGAEFGVISFLPELHA</sequence>
<dbReference type="EMBL" id="JAUSUZ010000001">
    <property type="protein sequence ID" value="MDQ0369766.1"/>
    <property type="molecule type" value="Genomic_DNA"/>
</dbReference>
<dbReference type="Gene3D" id="3.10.180.10">
    <property type="entry name" value="2,3-Dihydroxybiphenyl 1,2-Dioxygenase, domain 1"/>
    <property type="match status" value="2"/>
</dbReference>
<evidence type="ECO:0000313" key="3">
    <source>
        <dbReference type="Proteomes" id="UP001240236"/>
    </source>
</evidence>
<dbReference type="Pfam" id="PF00903">
    <property type="entry name" value="Glyoxalase"/>
    <property type="match status" value="1"/>
</dbReference>
<dbReference type="RefSeq" id="WP_307245230.1">
    <property type="nucleotide sequence ID" value="NZ_JAUSUZ010000001.1"/>
</dbReference>
<keyword evidence="2" id="KW-0456">Lyase</keyword>
<comment type="caution">
    <text evidence="2">The sequence shown here is derived from an EMBL/GenBank/DDBJ whole genome shotgun (WGS) entry which is preliminary data.</text>
</comment>
<dbReference type="Proteomes" id="UP001240236">
    <property type="component" value="Unassembled WGS sequence"/>
</dbReference>
<dbReference type="Pfam" id="PF18029">
    <property type="entry name" value="Glyoxalase_6"/>
    <property type="match status" value="1"/>
</dbReference>
<dbReference type="InterPro" id="IPR037523">
    <property type="entry name" value="VOC_core"/>
</dbReference>
<proteinExistence type="predicted"/>
<feature type="domain" description="VOC" evidence="1">
    <location>
        <begin position="10"/>
        <end position="117"/>
    </location>
</feature>
<dbReference type="InterPro" id="IPR029068">
    <property type="entry name" value="Glyas_Bleomycin-R_OHBP_Dase"/>
</dbReference>
<dbReference type="InterPro" id="IPR041581">
    <property type="entry name" value="Glyoxalase_6"/>
</dbReference>
<evidence type="ECO:0000259" key="1">
    <source>
        <dbReference type="PROSITE" id="PS51819"/>
    </source>
</evidence>
<accession>A0AAE4B1L9</accession>
<name>A0AAE4B1L9_9ACTN</name>
<dbReference type="GO" id="GO:0016829">
    <property type="term" value="F:lyase activity"/>
    <property type="evidence" value="ECO:0007669"/>
    <property type="project" value="UniProtKB-KW"/>
</dbReference>
<dbReference type="CDD" id="cd07247">
    <property type="entry name" value="SgaA_N_like"/>
    <property type="match status" value="1"/>
</dbReference>
<dbReference type="SUPFAM" id="SSF54593">
    <property type="entry name" value="Glyoxalase/Bleomycin resistance protein/Dihydroxybiphenyl dioxygenase"/>
    <property type="match status" value="2"/>
</dbReference>
<gene>
    <name evidence="2" type="ORF">J2S42_006435</name>
</gene>
<feature type="domain" description="VOC" evidence="1">
    <location>
        <begin position="132"/>
        <end position="243"/>
    </location>
</feature>
<evidence type="ECO:0000313" key="2">
    <source>
        <dbReference type="EMBL" id="MDQ0369766.1"/>
    </source>
</evidence>
<protein>
    <submittedName>
        <fullName evidence="2">Enzyme related to lactoylglutathione lyase</fullName>
    </submittedName>
</protein>
<dbReference type="PANTHER" id="PTHR33993:SF14">
    <property type="entry name" value="GB|AAF24581.1"/>
    <property type="match status" value="1"/>
</dbReference>
<dbReference type="InterPro" id="IPR052164">
    <property type="entry name" value="Anthracycline_SecMetBiosynth"/>
</dbReference>
<organism evidence="2 3">
    <name type="scientific">Catenuloplanes indicus</name>
    <dbReference type="NCBI Taxonomy" id="137267"/>
    <lineage>
        <taxon>Bacteria</taxon>
        <taxon>Bacillati</taxon>
        <taxon>Actinomycetota</taxon>
        <taxon>Actinomycetes</taxon>
        <taxon>Micromonosporales</taxon>
        <taxon>Micromonosporaceae</taxon>
        <taxon>Catenuloplanes</taxon>
    </lineage>
</organism>
<reference evidence="2 3" key="1">
    <citation type="submission" date="2023-07" db="EMBL/GenBank/DDBJ databases">
        <title>Sequencing the genomes of 1000 actinobacteria strains.</title>
        <authorList>
            <person name="Klenk H.-P."/>
        </authorList>
    </citation>
    <scope>NUCLEOTIDE SEQUENCE [LARGE SCALE GENOMIC DNA]</scope>
    <source>
        <strain evidence="2 3">DSM 44709</strain>
    </source>
</reference>
<dbReference type="PROSITE" id="PS51819">
    <property type="entry name" value="VOC"/>
    <property type="match status" value="2"/>
</dbReference>
<dbReference type="InterPro" id="IPR004360">
    <property type="entry name" value="Glyas_Fos-R_dOase_dom"/>
</dbReference>